<name>A0A1C3CT75_9GAMM</name>
<organism evidence="2 3">
    <name type="scientific">Acinetobacter celticus</name>
    <dbReference type="NCBI Taxonomy" id="1891224"/>
    <lineage>
        <taxon>Bacteria</taxon>
        <taxon>Pseudomonadati</taxon>
        <taxon>Pseudomonadota</taxon>
        <taxon>Gammaproteobacteria</taxon>
        <taxon>Moraxellales</taxon>
        <taxon>Moraxellaceae</taxon>
        <taxon>Acinetobacter</taxon>
    </lineage>
</organism>
<sequence>MQRHASFAFLMAFVIGWSSVAFAVQKPIHQQMMNKASFVQANTVSAEVPHAMDMQDQKHSMQMSDCHQASAQSQQHMTSHCPPDLQQMNNMSQCGDCALWHCQSISSSLEMHSTHFQLPMFSTFSEQPNVMYSAKYLQGYKLKLLRPPKS</sequence>
<dbReference type="AlphaFoldDB" id="A0A1C3CT75"/>
<dbReference type="OrthoDB" id="6712939at2"/>
<protein>
    <recommendedName>
        <fullName evidence="4">DUF2946 domain-containing protein</fullName>
    </recommendedName>
</protein>
<keyword evidence="1" id="KW-0732">Signal</keyword>
<evidence type="ECO:0000313" key="3">
    <source>
        <dbReference type="Proteomes" id="UP000186553"/>
    </source>
</evidence>
<feature type="chain" id="PRO_5008671635" description="DUF2946 domain-containing protein" evidence="1">
    <location>
        <begin position="24"/>
        <end position="150"/>
    </location>
</feature>
<reference evidence="2 3" key="1">
    <citation type="submission" date="2016-07" db="EMBL/GenBank/DDBJ databases">
        <title>Acinetobacter sp. ANC 4603.</title>
        <authorList>
            <person name="Radolfova-Krizova L."/>
            <person name="Nemec A."/>
        </authorList>
    </citation>
    <scope>NUCLEOTIDE SEQUENCE [LARGE SCALE GENOMIC DNA]</scope>
    <source>
        <strain evidence="2 3">ANC 4603</strain>
    </source>
</reference>
<evidence type="ECO:0000313" key="2">
    <source>
        <dbReference type="EMBL" id="ODA11941.1"/>
    </source>
</evidence>
<keyword evidence="3" id="KW-1185">Reference proteome</keyword>
<evidence type="ECO:0008006" key="4">
    <source>
        <dbReference type="Google" id="ProtNLM"/>
    </source>
</evidence>
<dbReference type="Proteomes" id="UP000186553">
    <property type="component" value="Unassembled WGS sequence"/>
</dbReference>
<dbReference type="STRING" id="1891224.BBP83_13230"/>
<feature type="signal peptide" evidence="1">
    <location>
        <begin position="1"/>
        <end position="23"/>
    </location>
</feature>
<evidence type="ECO:0000256" key="1">
    <source>
        <dbReference type="SAM" id="SignalP"/>
    </source>
</evidence>
<proteinExistence type="predicted"/>
<comment type="caution">
    <text evidence="2">The sequence shown here is derived from an EMBL/GenBank/DDBJ whole genome shotgun (WGS) entry which is preliminary data.</text>
</comment>
<accession>A0A1C3CT75</accession>
<dbReference type="EMBL" id="MBDL01000014">
    <property type="protein sequence ID" value="ODA11941.1"/>
    <property type="molecule type" value="Genomic_DNA"/>
</dbReference>
<gene>
    <name evidence="2" type="ORF">BBP83_13230</name>
</gene>